<evidence type="ECO:0000313" key="3">
    <source>
        <dbReference type="EMBL" id="CAH7670283.1"/>
    </source>
</evidence>
<sequence>MLAMSDFASGLGEPRIRSPSPGRGGRFDDGGRRSPPLPPPLQERWSGNSMERSASGGPGPSHRGRSPDFGRKRRRDDSPPSRDRYIPNYEREPPRERERRDPPYPPLSHERGVHPNRHGLNSEMFEEPYRRGDGPRDKSFNFSPERGQPGRGTPKNSSAFFFRKKETCFKLGRSQNAYLFYFIFFVIFCIKKSATSRTSI</sequence>
<protein>
    <submittedName>
        <fullName evidence="3">Expressed protein</fullName>
    </submittedName>
</protein>
<keyword evidence="2" id="KW-0472">Membrane</keyword>
<dbReference type="Proteomes" id="UP001153365">
    <property type="component" value="Unassembled WGS sequence"/>
</dbReference>
<proteinExistence type="predicted"/>
<dbReference type="AlphaFoldDB" id="A0AAV0AMZ0"/>
<evidence type="ECO:0000313" key="4">
    <source>
        <dbReference type="Proteomes" id="UP001153365"/>
    </source>
</evidence>
<organism evidence="3 4">
    <name type="scientific">Phakopsora pachyrhizi</name>
    <name type="common">Asian soybean rust disease fungus</name>
    <dbReference type="NCBI Taxonomy" id="170000"/>
    <lineage>
        <taxon>Eukaryota</taxon>
        <taxon>Fungi</taxon>
        <taxon>Dikarya</taxon>
        <taxon>Basidiomycota</taxon>
        <taxon>Pucciniomycotina</taxon>
        <taxon>Pucciniomycetes</taxon>
        <taxon>Pucciniales</taxon>
        <taxon>Phakopsoraceae</taxon>
        <taxon>Phakopsora</taxon>
    </lineage>
</organism>
<reference evidence="3" key="1">
    <citation type="submission" date="2022-06" db="EMBL/GenBank/DDBJ databases">
        <authorList>
            <consortium name="SYNGENTA / RWTH Aachen University"/>
        </authorList>
    </citation>
    <scope>NUCLEOTIDE SEQUENCE</scope>
</reference>
<feature type="compositionally biased region" description="Basic and acidic residues" evidence="1">
    <location>
        <begin position="65"/>
        <end position="113"/>
    </location>
</feature>
<feature type="region of interest" description="Disordered" evidence="1">
    <location>
        <begin position="1"/>
        <end position="157"/>
    </location>
</feature>
<comment type="caution">
    <text evidence="3">The sequence shown here is derived from an EMBL/GenBank/DDBJ whole genome shotgun (WGS) entry which is preliminary data.</text>
</comment>
<accession>A0AAV0AMZ0</accession>
<keyword evidence="2" id="KW-1133">Transmembrane helix</keyword>
<gene>
    <name evidence="3" type="ORF">PPACK8108_LOCUS4999</name>
</gene>
<feature type="compositionally biased region" description="Basic and acidic residues" evidence="1">
    <location>
        <begin position="127"/>
        <end position="139"/>
    </location>
</feature>
<keyword evidence="2" id="KW-0812">Transmembrane</keyword>
<dbReference type="EMBL" id="CALTRL010000967">
    <property type="protein sequence ID" value="CAH7670283.1"/>
    <property type="molecule type" value="Genomic_DNA"/>
</dbReference>
<name>A0AAV0AMZ0_PHAPC</name>
<keyword evidence="4" id="KW-1185">Reference proteome</keyword>
<feature type="transmembrane region" description="Helical" evidence="2">
    <location>
        <begin position="177"/>
        <end position="194"/>
    </location>
</feature>
<evidence type="ECO:0000256" key="1">
    <source>
        <dbReference type="SAM" id="MobiDB-lite"/>
    </source>
</evidence>
<evidence type="ECO:0000256" key="2">
    <source>
        <dbReference type="SAM" id="Phobius"/>
    </source>
</evidence>